<keyword evidence="3" id="KW-0862">Zinc</keyword>
<evidence type="ECO:0000313" key="9">
    <source>
        <dbReference type="EMBL" id="CTR08195.1"/>
    </source>
</evidence>
<dbReference type="InterPro" id="IPR001841">
    <property type="entry name" value="Znf_RING"/>
</dbReference>
<reference evidence="9 11" key="1">
    <citation type="submission" date="2015-07" db="EMBL/GenBank/DDBJ databases">
        <authorList>
            <person name="Cajimat M.N.B."/>
            <person name="Milazzo M.L."/>
            <person name="Fulhorst C.F."/>
        </authorList>
    </citation>
    <scope>NUCLEOTIDE SEQUENCE [LARGE SCALE GENOMIC DNA]</scope>
    <source>
        <strain evidence="9">Single colony</strain>
    </source>
</reference>
<gene>
    <name evidence="9" type="primary">FGENESH: predicted gene_7.441</name>
    <name evidence="10" type="ORF">AAT19DRAFT_15588</name>
    <name evidence="9" type="ORF">BN2166_0040560</name>
</gene>
<evidence type="ECO:0000256" key="1">
    <source>
        <dbReference type="ARBA" id="ARBA00022723"/>
    </source>
</evidence>
<feature type="compositionally biased region" description="Low complexity" evidence="7">
    <location>
        <begin position="209"/>
        <end position="223"/>
    </location>
</feature>
<dbReference type="GO" id="GO:0016925">
    <property type="term" value="P:protein sumoylation"/>
    <property type="evidence" value="ECO:0007669"/>
    <property type="project" value="TreeGrafter"/>
</dbReference>
<dbReference type="InterPro" id="IPR017907">
    <property type="entry name" value="Znf_RING_CS"/>
</dbReference>
<accession>A0A0K3CI65</accession>
<dbReference type="Proteomes" id="UP000239560">
    <property type="component" value="Unassembled WGS sequence"/>
</dbReference>
<proteinExistence type="predicted"/>
<evidence type="ECO:0000256" key="5">
    <source>
        <dbReference type="PROSITE-ProRule" id="PRU00175"/>
    </source>
</evidence>
<dbReference type="Gene3D" id="3.30.40.10">
    <property type="entry name" value="Zinc/RING finger domain, C3HC4 (zinc finger)"/>
    <property type="match status" value="1"/>
</dbReference>
<evidence type="ECO:0000313" key="12">
    <source>
        <dbReference type="Proteomes" id="UP000239560"/>
    </source>
</evidence>
<feature type="compositionally biased region" description="Basic and acidic residues" evidence="7">
    <location>
        <begin position="194"/>
        <end position="205"/>
    </location>
</feature>
<dbReference type="EMBL" id="LCTV02000007">
    <property type="protein sequence ID" value="PRQ74021.1"/>
    <property type="molecule type" value="Genomic_DNA"/>
</dbReference>
<keyword evidence="4" id="KW-0469">Meiosis</keyword>
<dbReference type="GO" id="GO:0007131">
    <property type="term" value="P:reciprocal meiotic recombination"/>
    <property type="evidence" value="ECO:0007669"/>
    <property type="project" value="InterPro"/>
</dbReference>
<dbReference type="Proteomes" id="UP000199069">
    <property type="component" value="Unassembled WGS sequence"/>
</dbReference>
<dbReference type="GO" id="GO:0019789">
    <property type="term" value="F:SUMO transferase activity"/>
    <property type="evidence" value="ECO:0007669"/>
    <property type="project" value="InterPro"/>
</dbReference>
<dbReference type="InterPro" id="IPR042123">
    <property type="entry name" value="Zip3/RNF212-like"/>
</dbReference>
<dbReference type="SUPFAM" id="SSF57850">
    <property type="entry name" value="RING/U-box"/>
    <property type="match status" value="1"/>
</dbReference>
<dbReference type="OMA" id="PLDWIAC"/>
<evidence type="ECO:0000256" key="7">
    <source>
        <dbReference type="SAM" id="MobiDB-lite"/>
    </source>
</evidence>
<dbReference type="GO" id="GO:0008270">
    <property type="term" value="F:zinc ion binding"/>
    <property type="evidence" value="ECO:0007669"/>
    <property type="project" value="UniProtKB-KW"/>
</dbReference>
<dbReference type="GO" id="GO:0007129">
    <property type="term" value="P:homologous chromosome pairing at meiosis"/>
    <property type="evidence" value="ECO:0007669"/>
    <property type="project" value="TreeGrafter"/>
</dbReference>
<feature type="domain" description="RING-type" evidence="8">
    <location>
        <begin position="19"/>
        <end position="68"/>
    </location>
</feature>
<sequence>MLEDRGQATALSPLDWIACTSCRTDCSSSSLNPGDFYLSTCGHTLCHACIAASTSHDARSDARTCPACGTTGPVVRLDQASDLQHCFRPLSDLVGELSMAAEWQVGNLVEQLRFFKTKCAEQKKMLARVGAELKKVKGIKAQAEQLAAENARLKTQLAQAQEQRFSSAQDFSAQDYAFAQGRASAAPTPRGQKRKADFSLDDRRFAYNPSASASVSRASHRPPSTTPHPHTHHAATNEEPSPFQYNPPSLAATGRDREGAREREEMPPPPLPFGHASGGVRGSQGVWAAMGDGGGGGEGRVGTPFGALFHLSLFHSAI</sequence>
<dbReference type="OrthoDB" id="2535391at2759"/>
<feature type="compositionally biased region" description="Basic and acidic residues" evidence="7">
    <location>
        <begin position="254"/>
        <end position="266"/>
    </location>
</feature>
<dbReference type="InterPro" id="IPR013083">
    <property type="entry name" value="Znf_RING/FYVE/PHD"/>
</dbReference>
<feature type="region of interest" description="Disordered" evidence="7">
    <location>
        <begin position="180"/>
        <end position="277"/>
    </location>
</feature>
<keyword evidence="11" id="KW-1185">Reference proteome</keyword>
<evidence type="ECO:0000313" key="10">
    <source>
        <dbReference type="EMBL" id="PRQ74021.1"/>
    </source>
</evidence>
<keyword evidence="1" id="KW-0479">Metal-binding</keyword>
<dbReference type="AlphaFoldDB" id="A0A0K3CI65"/>
<dbReference type="PROSITE" id="PS50089">
    <property type="entry name" value="ZF_RING_2"/>
    <property type="match status" value="1"/>
</dbReference>
<name>A0A0K3CI65_RHOTO</name>
<keyword evidence="6" id="KW-0175">Coiled coil</keyword>
<dbReference type="PANTHER" id="PTHR22663:SF17">
    <property type="entry name" value="RING FINGER PROTEIN NARYA-RELATED"/>
    <property type="match status" value="1"/>
</dbReference>
<reference evidence="10 12" key="2">
    <citation type="journal article" date="2018" name="Elife">
        <title>Functional genomics of lipid metabolism in the oleaginous yeast Rhodosporidium toruloides.</title>
        <authorList>
            <person name="Coradetti S.T."/>
            <person name="Pinel D."/>
            <person name="Geiselman G."/>
            <person name="Ito M."/>
            <person name="Mondo S."/>
            <person name="Reilly M.C."/>
            <person name="Cheng Y.F."/>
            <person name="Bauer S."/>
            <person name="Grigoriev I."/>
            <person name="Gladden J.M."/>
            <person name="Simmons B.A."/>
            <person name="Brem R."/>
            <person name="Arkin A.P."/>
            <person name="Skerker J.M."/>
        </authorList>
    </citation>
    <scope>NUCLEOTIDE SEQUENCE [LARGE SCALE GENOMIC DNA]</scope>
    <source>
        <strain evidence="10 12">NBRC 0880</strain>
    </source>
</reference>
<feature type="coiled-coil region" evidence="6">
    <location>
        <begin position="136"/>
        <end position="163"/>
    </location>
</feature>
<evidence type="ECO:0000256" key="6">
    <source>
        <dbReference type="SAM" id="Coils"/>
    </source>
</evidence>
<evidence type="ECO:0000259" key="8">
    <source>
        <dbReference type="PROSITE" id="PS50089"/>
    </source>
</evidence>
<dbReference type="Pfam" id="PF14634">
    <property type="entry name" value="zf-RING_5"/>
    <property type="match status" value="1"/>
</dbReference>
<organism evidence="9 11">
    <name type="scientific">Rhodotorula toruloides</name>
    <name type="common">Yeast</name>
    <name type="synonym">Rhodosporidium toruloides</name>
    <dbReference type="NCBI Taxonomy" id="5286"/>
    <lineage>
        <taxon>Eukaryota</taxon>
        <taxon>Fungi</taxon>
        <taxon>Dikarya</taxon>
        <taxon>Basidiomycota</taxon>
        <taxon>Pucciniomycotina</taxon>
        <taxon>Microbotryomycetes</taxon>
        <taxon>Sporidiobolales</taxon>
        <taxon>Sporidiobolaceae</taxon>
        <taxon>Rhodotorula</taxon>
    </lineage>
</organism>
<dbReference type="PROSITE" id="PS00518">
    <property type="entry name" value="ZF_RING_1"/>
    <property type="match status" value="1"/>
</dbReference>
<evidence type="ECO:0000256" key="2">
    <source>
        <dbReference type="ARBA" id="ARBA00022771"/>
    </source>
</evidence>
<dbReference type="GO" id="GO:0000795">
    <property type="term" value="C:synaptonemal complex"/>
    <property type="evidence" value="ECO:0007669"/>
    <property type="project" value="InterPro"/>
</dbReference>
<dbReference type="EMBL" id="CWKI01000007">
    <property type="protein sequence ID" value="CTR08195.1"/>
    <property type="molecule type" value="Genomic_DNA"/>
</dbReference>
<evidence type="ECO:0000313" key="11">
    <source>
        <dbReference type="Proteomes" id="UP000199069"/>
    </source>
</evidence>
<dbReference type="PANTHER" id="PTHR22663">
    <property type="entry name" value="RING FINGER PROTEIN NARYA-RELATED"/>
    <property type="match status" value="1"/>
</dbReference>
<evidence type="ECO:0000256" key="4">
    <source>
        <dbReference type="ARBA" id="ARBA00023254"/>
    </source>
</evidence>
<evidence type="ECO:0000256" key="3">
    <source>
        <dbReference type="ARBA" id="ARBA00022833"/>
    </source>
</evidence>
<keyword evidence="2 5" id="KW-0863">Zinc-finger</keyword>
<protein>
    <recommendedName>
        <fullName evidence="8">RING-type domain-containing protein</fullName>
    </recommendedName>
</protein>
<dbReference type="STRING" id="5286.A0A0K3CI65"/>